<protein>
    <submittedName>
        <fullName evidence="2">Uncharacterized protein</fullName>
    </submittedName>
</protein>
<dbReference type="Proteomes" id="UP001293254">
    <property type="component" value="Unassembled WGS sequence"/>
</dbReference>
<gene>
    <name evidence="2" type="ORF">Salat_2431700</name>
</gene>
<keyword evidence="3" id="KW-1185">Reference proteome</keyword>
<organism evidence="2 3">
    <name type="scientific">Sesamum alatum</name>
    <dbReference type="NCBI Taxonomy" id="300844"/>
    <lineage>
        <taxon>Eukaryota</taxon>
        <taxon>Viridiplantae</taxon>
        <taxon>Streptophyta</taxon>
        <taxon>Embryophyta</taxon>
        <taxon>Tracheophyta</taxon>
        <taxon>Spermatophyta</taxon>
        <taxon>Magnoliopsida</taxon>
        <taxon>eudicotyledons</taxon>
        <taxon>Gunneridae</taxon>
        <taxon>Pentapetalae</taxon>
        <taxon>asterids</taxon>
        <taxon>lamiids</taxon>
        <taxon>Lamiales</taxon>
        <taxon>Pedaliaceae</taxon>
        <taxon>Sesamum</taxon>
    </lineage>
</organism>
<sequence>MSITRMSKDNRHQETTHQQEEGSEDLRTILNQKRKGKKVIFANNPSTDNNGTTEVTTGKMIVAPSMFNVENQHVPGLDTSNRAFTNIAAVGVNASNVVAGIEAVANIPAGTVVDDAAVHDKQVHVNTHLESNIPTFEDDFNYDDPIITALLDKNWDEEIQSRHNRNDIIADIEAINDIFEINALKNPC</sequence>
<dbReference type="AlphaFoldDB" id="A0AAE1XY12"/>
<accession>A0AAE1XY12</accession>
<feature type="region of interest" description="Disordered" evidence="1">
    <location>
        <begin position="1"/>
        <end position="26"/>
    </location>
</feature>
<proteinExistence type="predicted"/>
<evidence type="ECO:0000313" key="3">
    <source>
        <dbReference type="Proteomes" id="UP001293254"/>
    </source>
</evidence>
<evidence type="ECO:0000313" key="2">
    <source>
        <dbReference type="EMBL" id="KAK4420188.1"/>
    </source>
</evidence>
<reference evidence="2" key="1">
    <citation type="submission" date="2020-06" db="EMBL/GenBank/DDBJ databases">
        <authorList>
            <person name="Li T."/>
            <person name="Hu X."/>
            <person name="Zhang T."/>
            <person name="Song X."/>
            <person name="Zhang H."/>
            <person name="Dai N."/>
            <person name="Sheng W."/>
            <person name="Hou X."/>
            <person name="Wei L."/>
        </authorList>
    </citation>
    <scope>NUCLEOTIDE SEQUENCE</scope>
    <source>
        <strain evidence="2">3651</strain>
        <tissue evidence="2">Leaf</tissue>
    </source>
</reference>
<name>A0AAE1XY12_9LAMI</name>
<reference evidence="2" key="2">
    <citation type="journal article" date="2024" name="Plant">
        <title>Genomic evolution and insights into agronomic trait innovations of Sesamum species.</title>
        <authorList>
            <person name="Miao H."/>
            <person name="Wang L."/>
            <person name="Qu L."/>
            <person name="Liu H."/>
            <person name="Sun Y."/>
            <person name="Le M."/>
            <person name="Wang Q."/>
            <person name="Wei S."/>
            <person name="Zheng Y."/>
            <person name="Lin W."/>
            <person name="Duan Y."/>
            <person name="Cao H."/>
            <person name="Xiong S."/>
            <person name="Wang X."/>
            <person name="Wei L."/>
            <person name="Li C."/>
            <person name="Ma Q."/>
            <person name="Ju M."/>
            <person name="Zhao R."/>
            <person name="Li G."/>
            <person name="Mu C."/>
            <person name="Tian Q."/>
            <person name="Mei H."/>
            <person name="Zhang T."/>
            <person name="Gao T."/>
            <person name="Zhang H."/>
        </authorList>
    </citation>
    <scope>NUCLEOTIDE SEQUENCE</scope>
    <source>
        <strain evidence="2">3651</strain>
    </source>
</reference>
<evidence type="ECO:0000256" key="1">
    <source>
        <dbReference type="SAM" id="MobiDB-lite"/>
    </source>
</evidence>
<comment type="caution">
    <text evidence="2">The sequence shown here is derived from an EMBL/GenBank/DDBJ whole genome shotgun (WGS) entry which is preliminary data.</text>
</comment>
<dbReference type="EMBL" id="JACGWO010000009">
    <property type="protein sequence ID" value="KAK4420188.1"/>
    <property type="molecule type" value="Genomic_DNA"/>
</dbReference>